<dbReference type="Pfam" id="PF00249">
    <property type="entry name" value="Myb_DNA-binding"/>
    <property type="match status" value="1"/>
</dbReference>
<reference evidence="16 17" key="1">
    <citation type="journal article" date="2010" name="Nature">
        <title>Genome sequence of the palaeopolyploid soybean.</title>
        <authorList>
            <person name="Schmutz J."/>
            <person name="Cannon S.B."/>
            <person name="Schlueter J."/>
            <person name="Ma J."/>
            <person name="Mitros T."/>
            <person name="Nelson W."/>
            <person name="Hyten D.L."/>
            <person name="Song Q."/>
            <person name="Thelen J.J."/>
            <person name="Cheng J."/>
            <person name="Xu D."/>
            <person name="Hellsten U."/>
            <person name="May G.D."/>
            <person name="Yu Y."/>
            <person name="Sakurai T."/>
            <person name="Umezawa T."/>
            <person name="Bhattacharyya M.K."/>
            <person name="Sandhu D."/>
            <person name="Valliyodan B."/>
            <person name="Lindquist E."/>
            <person name="Peto M."/>
            <person name="Grant D."/>
            <person name="Shu S."/>
            <person name="Goodstein D."/>
            <person name="Barry K."/>
            <person name="Futrell-Griggs M."/>
            <person name="Abernathy B."/>
            <person name="Du J."/>
            <person name="Tian Z."/>
            <person name="Zhu L."/>
            <person name="Gill N."/>
            <person name="Joshi T."/>
            <person name="Libault M."/>
            <person name="Sethuraman A."/>
            <person name="Zhang X.-C."/>
            <person name="Shinozaki K."/>
            <person name="Nguyen H.T."/>
            <person name="Wing R.A."/>
            <person name="Cregan P."/>
            <person name="Specht J."/>
            <person name="Grimwood J."/>
            <person name="Rokhsar D."/>
            <person name="Stacey G."/>
            <person name="Shoemaker R.C."/>
            <person name="Jackson S.A."/>
        </authorList>
    </citation>
    <scope>NUCLEOTIDE SEQUENCE [LARGE SCALE GENOMIC DNA]</scope>
    <source>
        <strain evidence="17">cv. Williams 82</strain>
        <tissue evidence="16">Callus</tissue>
    </source>
</reference>
<keyword evidence="6 11" id="KW-0805">Transcription regulation</keyword>
<evidence type="ECO:0000256" key="3">
    <source>
        <dbReference type="ARBA" id="ARBA00022553"/>
    </source>
</evidence>
<dbReference type="InterPro" id="IPR017930">
    <property type="entry name" value="Myb_dom"/>
</dbReference>
<evidence type="ECO:0000256" key="1">
    <source>
        <dbReference type="ARBA" id="ARBA00004123"/>
    </source>
</evidence>
<dbReference type="PROSITE" id="PS50110">
    <property type="entry name" value="RESPONSE_REGULATORY"/>
    <property type="match status" value="1"/>
</dbReference>
<dbReference type="EnsemblPlants" id="KRH03085">
    <property type="protein sequence ID" value="KRH03085"/>
    <property type="gene ID" value="GLYMA_17G076000"/>
</dbReference>
<evidence type="ECO:0000256" key="5">
    <source>
        <dbReference type="ARBA" id="ARBA00023012"/>
    </source>
</evidence>
<dbReference type="ExpressionAtlas" id="A0A0R0F975">
    <property type="expression patterns" value="baseline and differential"/>
</dbReference>
<evidence type="ECO:0000256" key="10">
    <source>
        <dbReference type="ARBA" id="ARBA00023242"/>
    </source>
</evidence>
<protein>
    <recommendedName>
        <fullName evidence="11">Two-component response regulator</fullName>
    </recommendedName>
</protein>
<reference evidence="17" key="2">
    <citation type="submission" date="2018-02" db="UniProtKB">
        <authorList>
            <consortium name="EnsemblPlants"/>
        </authorList>
    </citation>
    <scope>IDENTIFICATION</scope>
    <source>
        <strain evidence="17">Williams 82</strain>
    </source>
</reference>
<evidence type="ECO:0000313" key="18">
    <source>
        <dbReference type="Proteomes" id="UP000008827"/>
    </source>
</evidence>
<dbReference type="InterPro" id="IPR001005">
    <property type="entry name" value="SANT/Myb"/>
</dbReference>
<evidence type="ECO:0000256" key="8">
    <source>
        <dbReference type="ARBA" id="ARBA00023159"/>
    </source>
</evidence>
<dbReference type="PIRSF" id="PIRSF036392">
    <property type="entry name" value="RR_ARR_type-B"/>
    <property type="match status" value="1"/>
</dbReference>
<evidence type="ECO:0000313" key="17">
    <source>
        <dbReference type="EnsemblPlants" id="KRH03085"/>
    </source>
</evidence>
<dbReference type="Gramene" id="KRH03085">
    <property type="protein sequence ID" value="KRH03085"/>
    <property type="gene ID" value="GLYMA_17G076000"/>
</dbReference>
<dbReference type="GeneID" id="100803040"/>
<dbReference type="SMR" id="A0A0R0F975"/>
<sequence>MGVEDRFPVGMRVLAVDDDETCLSVLENLLRKCQYNVTTTNQAIKALDMLRKNRNKFDLVISDVNMPDMDGFKLLELVELEMDLPVIMLSGYGDKERVMRGVIHGACDYLTKPVRIEELQNIWQHVVRRRIDSKDKNKTASEGKACSMAGKLANEEKACYMAGECSQAMASKSNADQNIKLGQKRKEQSEDEEEEEYDQENEEPSNQKKPRLVWDAELHRKFLAAINHLGIDKAFPKRILDLMNVEGLTRENIASHLQKYRLGLKKSTQQPSMVATLGNSDPYQQMDSIEGFRTLSGSGGMISTTLPSYASGGLFCRLNSPSGLRGINSSLLVQPVHSQNIDSRSIKTLGNMQLSMFSANQTSSLLQGIPTSIDGNSPPTHNSGAFGNHSSLGAASVKTQSFDPGICELGYNRCNKSWQGTTQISKFPANTSAVSNNDQLAQNNLNFSSSTFCSGNSPVDFSSTSVVAPPLEDARGKLRCQEGLLENILLTSCYTQHQSWEADNRGCNKEMSQTFNTIKSVSPNGDTSSLGHSLDQNNTVSSKRIDVSLVNPSVTQSSEDEKFYSMESIDGCILQSMESQEDLMQNTFESLDDIMSEITKQEQNAIMLMDGEMEFDAYHVGSCI</sequence>
<dbReference type="GO" id="GO:0000160">
    <property type="term" value="P:phosphorelay signal transduction system"/>
    <property type="evidence" value="ECO:0007669"/>
    <property type="project" value="UniProtKB-KW"/>
</dbReference>
<keyword evidence="4" id="KW-0932">Cytokinin signaling pathway</keyword>
<dbReference type="SUPFAM" id="SSF52172">
    <property type="entry name" value="CheY-like"/>
    <property type="match status" value="1"/>
</dbReference>
<dbReference type="OrthoDB" id="60033at2759"/>
<evidence type="ECO:0000256" key="11">
    <source>
        <dbReference type="PIRNR" id="PIRNR036392"/>
    </source>
</evidence>
<comment type="similarity">
    <text evidence="2">Belongs to the ARR family. Type-B subfamily.</text>
</comment>
<feature type="compositionally biased region" description="Acidic residues" evidence="13">
    <location>
        <begin position="189"/>
        <end position="203"/>
    </location>
</feature>
<dbReference type="SUPFAM" id="SSF46689">
    <property type="entry name" value="Homeodomain-like"/>
    <property type="match status" value="1"/>
</dbReference>
<feature type="domain" description="HTH myb-type" evidence="15">
    <location>
        <begin position="206"/>
        <end position="265"/>
    </location>
</feature>
<keyword evidence="7 11" id="KW-0238">DNA-binding</keyword>
<dbReference type="InterPro" id="IPR017053">
    <property type="entry name" value="Response_reg_B-typ_pln"/>
</dbReference>
<evidence type="ECO:0000256" key="6">
    <source>
        <dbReference type="ARBA" id="ARBA00023015"/>
    </source>
</evidence>
<dbReference type="PANTHER" id="PTHR43874:SF205">
    <property type="entry name" value="TWO-COMPONENT RESPONSE REGULATOR ORR23"/>
    <property type="match status" value="1"/>
</dbReference>
<proteinExistence type="inferred from homology"/>
<dbReference type="PROSITE" id="PS51294">
    <property type="entry name" value="HTH_MYB"/>
    <property type="match status" value="1"/>
</dbReference>
<dbReference type="AlphaFoldDB" id="A0A0R0F975"/>
<dbReference type="InterPro" id="IPR009057">
    <property type="entry name" value="Homeodomain-like_sf"/>
</dbReference>
<dbReference type="GO" id="GO:0003700">
    <property type="term" value="F:DNA-binding transcription factor activity"/>
    <property type="evidence" value="ECO:0007669"/>
    <property type="project" value="UniProtKB-UniRule"/>
</dbReference>
<organism evidence="16">
    <name type="scientific">Glycine max</name>
    <name type="common">Soybean</name>
    <name type="synonym">Glycine hispida</name>
    <dbReference type="NCBI Taxonomy" id="3847"/>
    <lineage>
        <taxon>Eukaryota</taxon>
        <taxon>Viridiplantae</taxon>
        <taxon>Streptophyta</taxon>
        <taxon>Embryophyta</taxon>
        <taxon>Tracheophyta</taxon>
        <taxon>Spermatophyta</taxon>
        <taxon>Magnoliopsida</taxon>
        <taxon>eudicotyledons</taxon>
        <taxon>Gunneridae</taxon>
        <taxon>Pentapetalae</taxon>
        <taxon>rosids</taxon>
        <taxon>fabids</taxon>
        <taxon>Fabales</taxon>
        <taxon>Fabaceae</taxon>
        <taxon>Papilionoideae</taxon>
        <taxon>50 kb inversion clade</taxon>
        <taxon>NPAAA clade</taxon>
        <taxon>indigoferoid/millettioid clade</taxon>
        <taxon>Phaseoleae</taxon>
        <taxon>Glycine</taxon>
        <taxon>Glycine subgen. Soja</taxon>
    </lineage>
</organism>
<dbReference type="Gene3D" id="1.10.10.60">
    <property type="entry name" value="Homeodomain-like"/>
    <property type="match status" value="1"/>
</dbReference>
<dbReference type="Proteomes" id="UP000008827">
    <property type="component" value="Chromosome 17"/>
</dbReference>
<dbReference type="CDD" id="cd17584">
    <property type="entry name" value="REC_typeB_ARR-like"/>
    <property type="match status" value="1"/>
</dbReference>
<gene>
    <name evidence="17" type="primary">LOC100803040</name>
    <name evidence="16" type="ORF">GLYMA_17G076000</name>
</gene>
<dbReference type="GO" id="GO:0009736">
    <property type="term" value="P:cytokinin-activated signaling pathway"/>
    <property type="evidence" value="ECO:0007669"/>
    <property type="project" value="UniProtKB-KW"/>
</dbReference>
<evidence type="ECO:0000259" key="15">
    <source>
        <dbReference type="PROSITE" id="PS51294"/>
    </source>
</evidence>
<evidence type="ECO:0000256" key="12">
    <source>
        <dbReference type="PROSITE-ProRule" id="PRU00169"/>
    </source>
</evidence>
<reference evidence="16" key="3">
    <citation type="submission" date="2018-07" db="EMBL/GenBank/DDBJ databases">
        <title>WGS assembly of Glycine max.</title>
        <authorList>
            <person name="Schmutz J."/>
            <person name="Cannon S."/>
            <person name="Schlueter J."/>
            <person name="Ma J."/>
            <person name="Mitros T."/>
            <person name="Nelson W."/>
            <person name="Hyten D."/>
            <person name="Song Q."/>
            <person name="Thelen J."/>
            <person name="Cheng J."/>
            <person name="Xu D."/>
            <person name="Hellsten U."/>
            <person name="May G."/>
            <person name="Yu Y."/>
            <person name="Sakurai T."/>
            <person name="Umezawa T."/>
            <person name="Bhattacharyya M."/>
            <person name="Sandhu D."/>
            <person name="Valliyodan B."/>
            <person name="Lindquist E."/>
            <person name="Peto M."/>
            <person name="Grant D."/>
            <person name="Shu S."/>
            <person name="Goodstein D."/>
            <person name="Barry K."/>
            <person name="Futrell-Griggs M."/>
            <person name="Abernathy B."/>
            <person name="Du J."/>
            <person name="Tian Z."/>
            <person name="Zhu L."/>
            <person name="Gill N."/>
            <person name="Joshi T."/>
            <person name="Libault M."/>
            <person name="Sethuraman A."/>
            <person name="Zhang X."/>
            <person name="Shinozaki K."/>
            <person name="Nguyen H."/>
            <person name="Wing R."/>
            <person name="Cregan P."/>
            <person name="Specht J."/>
            <person name="Grimwood J."/>
            <person name="Rokhsar D."/>
            <person name="Stacey G."/>
            <person name="Shoemaker R."/>
            <person name="Jackson S."/>
        </authorList>
    </citation>
    <scope>NUCLEOTIDE SEQUENCE</scope>
    <source>
        <tissue evidence="16">Callus</tissue>
    </source>
</reference>
<keyword evidence="18" id="KW-1185">Reference proteome</keyword>
<accession>A0A0R0F975</accession>
<dbReference type="GO" id="GO:0005634">
    <property type="term" value="C:nucleus"/>
    <property type="evidence" value="ECO:0007669"/>
    <property type="project" value="UniProtKB-SubCell"/>
</dbReference>
<feature type="region of interest" description="Disordered" evidence="13">
    <location>
        <begin position="172"/>
        <end position="210"/>
    </location>
</feature>
<feature type="domain" description="Response regulatory" evidence="14">
    <location>
        <begin position="12"/>
        <end position="127"/>
    </location>
</feature>
<dbReference type="Pfam" id="PF00072">
    <property type="entry name" value="Response_reg"/>
    <property type="match status" value="1"/>
</dbReference>
<dbReference type="SMART" id="SM00448">
    <property type="entry name" value="REC"/>
    <property type="match status" value="1"/>
</dbReference>
<keyword evidence="3 12" id="KW-0597">Phosphoprotein</keyword>
<dbReference type="InterPro" id="IPR045279">
    <property type="entry name" value="ARR-like"/>
</dbReference>
<feature type="modified residue" description="4-aspartylphosphate" evidence="12">
    <location>
        <position position="63"/>
    </location>
</feature>
<comment type="subcellular location">
    <subcellularLocation>
        <location evidence="1 11">Nucleus</location>
    </subcellularLocation>
</comment>
<dbReference type="Gene3D" id="3.40.50.2300">
    <property type="match status" value="1"/>
</dbReference>
<dbReference type="RefSeq" id="XP_006600558.1">
    <property type="nucleotide sequence ID" value="XM_006600495.4"/>
</dbReference>
<evidence type="ECO:0000256" key="4">
    <source>
        <dbReference type="ARBA" id="ARBA00022864"/>
    </source>
</evidence>
<dbReference type="NCBIfam" id="TIGR01557">
    <property type="entry name" value="myb_SHAQKYF"/>
    <property type="match status" value="1"/>
</dbReference>
<dbReference type="PANTHER" id="PTHR43874">
    <property type="entry name" value="TWO-COMPONENT RESPONSE REGULATOR"/>
    <property type="match status" value="1"/>
</dbReference>
<comment type="function">
    <text evidence="11">Transcriptional activator that binds specific DNA sequence.</text>
</comment>
<keyword evidence="10 11" id="KW-0539">Nucleus</keyword>
<keyword evidence="9 11" id="KW-0804">Transcription</keyword>
<dbReference type="InterPro" id="IPR006447">
    <property type="entry name" value="Myb_dom_plants"/>
</dbReference>
<evidence type="ECO:0000259" key="14">
    <source>
        <dbReference type="PROSITE" id="PS50110"/>
    </source>
</evidence>
<evidence type="ECO:0000256" key="2">
    <source>
        <dbReference type="ARBA" id="ARBA00006015"/>
    </source>
</evidence>
<dbReference type="InterPro" id="IPR011006">
    <property type="entry name" value="CheY-like_superfamily"/>
</dbReference>
<evidence type="ECO:0000256" key="13">
    <source>
        <dbReference type="SAM" id="MobiDB-lite"/>
    </source>
</evidence>
<dbReference type="InterPro" id="IPR001789">
    <property type="entry name" value="Sig_transdc_resp-reg_receiver"/>
</dbReference>
<evidence type="ECO:0000256" key="7">
    <source>
        <dbReference type="ARBA" id="ARBA00023125"/>
    </source>
</evidence>
<evidence type="ECO:0000256" key="9">
    <source>
        <dbReference type="ARBA" id="ARBA00023163"/>
    </source>
</evidence>
<dbReference type="GO" id="GO:0003677">
    <property type="term" value="F:DNA binding"/>
    <property type="evidence" value="ECO:0007669"/>
    <property type="project" value="UniProtKB-KW"/>
</dbReference>
<keyword evidence="5 11" id="KW-0902">Two-component regulatory system</keyword>
<dbReference type="EMBL" id="CM000850">
    <property type="protein sequence ID" value="KRH03085.1"/>
    <property type="molecule type" value="Genomic_DNA"/>
</dbReference>
<name>A0A0R0F975_SOYBN</name>
<dbReference type="FunFam" id="1.10.10.60:FF:000007">
    <property type="entry name" value="Two-component response regulator"/>
    <property type="match status" value="1"/>
</dbReference>
<keyword evidence="8 11" id="KW-0010">Activator</keyword>
<evidence type="ECO:0000313" key="16">
    <source>
        <dbReference type="EMBL" id="KRH03085.1"/>
    </source>
</evidence>